<proteinExistence type="inferred from homology"/>
<dbReference type="InterPro" id="IPR029016">
    <property type="entry name" value="GAF-like_dom_sf"/>
</dbReference>
<dbReference type="EMBL" id="CP024848">
    <property type="protein sequence ID" value="AXI11225.1"/>
    <property type="molecule type" value="Genomic_DNA"/>
</dbReference>
<protein>
    <recommendedName>
        <fullName evidence="6">PucR family transcriptional regulator</fullName>
    </recommendedName>
</protein>
<evidence type="ECO:0000313" key="4">
    <source>
        <dbReference type="EMBL" id="AXI11225.1"/>
    </source>
</evidence>
<evidence type="ECO:0000259" key="2">
    <source>
        <dbReference type="Pfam" id="PF13556"/>
    </source>
</evidence>
<comment type="similarity">
    <text evidence="1">Belongs to the CdaR family.</text>
</comment>
<dbReference type="Proteomes" id="UP000253908">
    <property type="component" value="Chromosome"/>
</dbReference>
<evidence type="ECO:0008006" key="6">
    <source>
        <dbReference type="Google" id="ProtNLM"/>
    </source>
</evidence>
<feature type="domain" description="CdaR GGDEF-like" evidence="3">
    <location>
        <begin position="164"/>
        <end position="286"/>
    </location>
</feature>
<reference evidence="5" key="1">
    <citation type="submission" date="2017-11" db="EMBL/GenBank/DDBJ databases">
        <authorList>
            <person name="Zhu W."/>
        </authorList>
    </citation>
    <scope>NUCLEOTIDE SEQUENCE [LARGE SCALE GENOMIC DNA]</scope>
    <source>
        <strain evidence="5">160</strain>
    </source>
</reference>
<dbReference type="Gene3D" id="3.30.450.40">
    <property type="match status" value="1"/>
</dbReference>
<dbReference type="Pfam" id="PF17853">
    <property type="entry name" value="GGDEF_2"/>
    <property type="match status" value="1"/>
</dbReference>
<dbReference type="InterPro" id="IPR025736">
    <property type="entry name" value="PucR_C-HTH_dom"/>
</dbReference>
<keyword evidence="5" id="KW-1185">Reference proteome</keyword>
<name>A0A345PMJ5_9BACI</name>
<gene>
    <name evidence="4" type="ORF">CUC15_18790</name>
</gene>
<feature type="domain" description="PucR C-terminal helix-turn-helix" evidence="2">
    <location>
        <begin position="341"/>
        <end position="398"/>
    </location>
</feature>
<evidence type="ECO:0000256" key="1">
    <source>
        <dbReference type="ARBA" id="ARBA00006754"/>
    </source>
</evidence>
<dbReference type="PANTHER" id="PTHR33744:SF1">
    <property type="entry name" value="DNA-BINDING TRANSCRIPTIONAL ACTIVATOR ADER"/>
    <property type="match status" value="1"/>
</dbReference>
<dbReference type="OrthoDB" id="9792148at2"/>
<dbReference type="PANTHER" id="PTHR33744">
    <property type="entry name" value="CARBOHYDRATE DIACID REGULATOR"/>
    <property type="match status" value="1"/>
</dbReference>
<accession>A0A345PMJ5</accession>
<dbReference type="KEGG" id="ocn:CUC15_18790"/>
<evidence type="ECO:0000313" key="5">
    <source>
        <dbReference type="Proteomes" id="UP000253908"/>
    </source>
</evidence>
<sequence length="407" mass="47612">MFKDTFDSPDLLAERIGEALECPITIEDSKHGIISYSKHKQDIDEVRIATIMSRKVPDNIINSLWKSGVMTELFESDEPVIVPAIKEVGLGNRVAVSIRKNNKILGFIWAHTSDSFLDEEKLYILKKSAQIVKNQLLQKRIKKVKEEENHQEFFWRLLTGQLNEKEVIVEQAKEYGIELYGRQAITVLEFDLEISETVEKHINYLLETLHRIHVVCRLIDQNQLILLIRLNDNNDSTMILNQFLKHFIQKLRLRLPTANVRGSSGAIYMNPEYIKDSYHQALKVLTLKDKFPKELQLISSYQELGIYQFIDELQKKQTRENYQNRSIEKLKHYDQQNNTELLETLKVYLEFDSNVREAASSIHVHTNTLNYRIKRIIDITGIDLKDTNQKVCLYLDLQLEKLKKKSL</sequence>
<dbReference type="InterPro" id="IPR041522">
    <property type="entry name" value="CdaR_GGDEF"/>
</dbReference>
<dbReference type="Gene3D" id="1.10.10.2840">
    <property type="entry name" value="PucR C-terminal helix-turn-helix domain"/>
    <property type="match status" value="1"/>
</dbReference>
<evidence type="ECO:0000259" key="3">
    <source>
        <dbReference type="Pfam" id="PF17853"/>
    </source>
</evidence>
<dbReference type="Pfam" id="PF13556">
    <property type="entry name" value="HTH_30"/>
    <property type="match status" value="1"/>
</dbReference>
<dbReference type="AlphaFoldDB" id="A0A345PMJ5"/>
<organism evidence="4 5">
    <name type="scientific">Oceanobacillus zhaokaii</name>
    <dbReference type="NCBI Taxonomy" id="2052660"/>
    <lineage>
        <taxon>Bacteria</taxon>
        <taxon>Bacillati</taxon>
        <taxon>Bacillota</taxon>
        <taxon>Bacilli</taxon>
        <taxon>Bacillales</taxon>
        <taxon>Bacillaceae</taxon>
        <taxon>Oceanobacillus</taxon>
    </lineage>
</organism>
<dbReference type="InterPro" id="IPR042070">
    <property type="entry name" value="PucR_C-HTH_sf"/>
</dbReference>
<dbReference type="InterPro" id="IPR051448">
    <property type="entry name" value="CdaR-like_regulators"/>
</dbReference>